<keyword evidence="8" id="KW-1185">Reference proteome</keyword>
<dbReference type="EMBL" id="BSUZ01000001">
    <property type="protein sequence ID" value="GMA85920.1"/>
    <property type="molecule type" value="Genomic_DNA"/>
</dbReference>
<evidence type="ECO:0008006" key="9">
    <source>
        <dbReference type="Google" id="ProtNLM"/>
    </source>
</evidence>
<keyword evidence="4 5" id="KW-0326">Glycosidase</keyword>
<proteinExistence type="inferred from homology"/>
<comment type="caution">
    <text evidence="7">The sequence shown here is derived from an EMBL/GenBank/DDBJ whole genome shotgun (WGS) entry which is preliminary data.</text>
</comment>
<feature type="compositionally biased region" description="Low complexity" evidence="6">
    <location>
        <begin position="310"/>
        <end position="319"/>
    </location>
</feature>
<feature type="region of interest" description="Disordered" evidence="6">
    <location>
        <begin position="228"/>
        <end position="258"/>
    </location>
</feature>
<evidence type="ECO:0000256" key="6">
    <source>
        <dbReference type="SAM" id="MobiDB-lite"/>
    </source>
</evidence>
<dbReference type="SUPFAM" id="SSF75005">
    <property type="entry name" value="Arabinanase/levansucrase/invertase"/>
    <property type="match status" value="1"/>
</dbReference>
<feature type="region of interest" description="Disordered" evidence="6">
    <location>
        <begin position="278"/>
        <end position="332"/>
    </location>
</feature>
<dbReference type="PANTHER" id="PTHR43301">
    <property type="entry name" value="ARABINAN ENDO-1,5-ALPHA-L-ARABINOSIDASE"/>
    <property type="match status" value="1"/>
</dbReference>
<accession>A0ABQ6JCK4</accession>
<reference evidence="8" key="1">
    <citation type="journal article" date="2019" name="Int. J. Syst. Evol. Microbiol.">
        <title>The Global Catalogue of Microorganisms (GCM) 10K type strain sequencing project: providing services to taxonomists for standard genome sequencing and annotation.</title>
        <authorList>
            <consortium name="The Broad Institute Genomics Platform"/>
            <consortium name="The Broad Institute Genome Sequencing Center for Infectious Disease"/>
            <person name="Wu L."/>
            <person name="Ma J."/>
        </authorList>
    </citation>
    <scope>NUCLEOTIDE SEQUENCE [LARGE SCALE GENOMIC DNA]</scope>
    <source>
        <strain evidence="8">NBRC 108730</strain>
    </source>
</reference>
<dbReference type="InterPro" id="IPR023296">
    <property type="entry name" value="Glyco_hydro_beta-prop_sf"/>
</dbReference>
<organism evidence="7 8">
    <name type="scientific">Angustibacter aerolatus</name>
    <dbReference type="NCBI Taxonomy" id="1162965"/>
    <lineage>
        <taxon>Bacteria</taxon>
        <taxon>Bacillati</taxon>
        <taxon>Actinomycetota</taxon>
        <taxon>Actinomycetes</taxon>
        <taxon>Kineosporiales</taxon>
        <taxon>Kineosporiaceae</taxon>
    </lineage>
</organism>
<evidence type="ECO:0000256" key="1">
    <source>
        <dbReference type="ARBA" id="ARBA00004834"/>
    </source>
</evidence>
<protein>
    <recommendedName>
        <fullName evidence="9">Arabinan endo-1,5-alpha-L-arabinosidase</fullName>
    </recommendedName>
</protein>
<dbReference type="InterPro" id="IPR050727">
    <property type="entry name" value="GH43_arabinanases"/>
</dbReference>
<comment type="pathway">
    <text evidence="1">Glycan metabolism; L-arabinan degradation.</text>
</comment>
<evidence type="ECO:0000256" key="3">
    <source>
        <dbReference type="ARBA" id="ARBA00022801"/>
    </source>
</evidence>
<evidence type="ECO:0000256" key="4">
    <source>
        <dbReference type="ARBA" id="ARBA00023295"/>
    </source>
</evidence>
<dbReference type="PANTHER" id="PTHR43301:SF3">
    <property type="entry name" value="ARABINAN ENDO-1,5-ALPHA-L-ARABINOSIDASE A-RELATED"/>
    <property type="match status" value="1"/>
</dbReference>
<dbReference type="Pfam" id="PF04616">
    <property type="entry name" value="Glyco_hydro_43"/>
    <property type="match status" value="1"/>
</dbReference>
<sequence length="332" mass="34817">MYYVVTDTTVTPESGDNAIGVATAPTPAGPWTDSGAPVVAPRHGAGGSGDFLWTFDPNVVTDADGTQWLMYGSYYGGIFVVRLSADGRSTVGTATRIAIDNKFEGAYAVHRGGYWYLFASTANCCAGPTTGYSVQVGRSRSVQGPYVDRDGVPLDTSRAGGTPTLVQNGNRWIGAGHNAVVTDLGGQDWIAYHAIDRGDPYLDGTDGINERPMLLDRLDWVDGWPQVRAGRGPSERPVTAPRTGGATRVLTDGTGGTGWRLGGGWTRGSDEQAGAHLVSTGRPTATSTVRAVRTPAPRGSRPTCAPPARPTACAPATRRSPCGPARARRVGR</sequence>
<dbReference type="Gene3D" id="2.115.10.20">
    <property type="entry name" value="Glycosyl hydrolase domain, family 43"/>
    <property type="match status" value="1"/>
</dbReference>
<dbReference type="InterPro" id="IPR006710">
    <property type="entry name" value="Glyco_hydro_43"/>
</dbReference>
<keyword evidence="3 5" id="KW-0378">Hydrolase</keyword>
<dbReference type="Proteomes" id="UP001157017">
    <property type="component" value="Unassembled WGS sequence"/>
</dbReference>
<name>A0ABQ6JCK4_9ACTN</name>
<gene>
    <name evidence="7" type="ORF">GCM10025868_11700</name>
</gene>
<comment type="similarity">
    <text evidence="2 5">Belongs to the glycosyl hydrolase 43 family.</text>
</comment>
<evidence type="ECO:0000313" key="7">
    <source>
        <dbReference type="EMBL" id="GMA85920.1"/>
    </source>
</evidence>
<evidence type="ECO:0000313" key="8">
    <source>
        <dbReference type="Proteomes" id="UP001157017"/>
    </source>
</evidence>
<evidence type="ECO:0000256" key="5">
    <source>
        <dbReference type="RuleBase" id="RU361187"/>
    </source>
</evidence>
<evidence type="ECO:0000256" key="2">
    <source>
        <dbReference type="ARBA" id="ARBA00009865"/>
    </source>
</evidence>